<keyword evidence="2" id="KW-0067">ATP-binding</keyword>
<reference evidence="2 3" key="1">
    <citation type="journal article" date="2022" name="Genome Biol. Evol.">
        <title>Host diet, physiology and behaviors set the stage for Lachnospiraceae cladogenesis.</title>
        <authorList>
            <person name="Vera-Ponce De Leon A."/>
            <person name="Schneider M."/>
            <person name="Jahnes B.C."/>
            <person name="Sadowski V."/>
            <person name="Camuy-Velez L.A."/>
            <person name="Duan J."/>
            <person name="Sabree Z.L."/>
        </authorList>
    </citation>
    <scope>NUCLEOTIDE SEQUENCE [LARGE SCALE GENOMIC DNA]</scope>
    <source>
        <strain evidence="2 3">PAL227</strain>
    </source>
</reference>
<gene>
    <name evidence="2" type="ORF">NK118_14965</name>
</gene>
<dbReference type="RefSeq" id="WP_262070406.1">
    <property type="nucleotide sequence ID" value="NZ_JAMXOC010000047.1"/>
</dbReference>
<dbReference type="Gene3D" id="3.40.50.300">
    <property type="entry name" value="P-loop containing nucleotide triphosphate hydrolases"/>
    <property type="match status" value="1"/>
</dbReference>
<accession>A0ABT1ELH0</accession>
<keyword evidence="2" id="KW-0547">Nucleotide-binding</keyword>
<evidence type="ECO:0000259" key="1">
    <source>
        <dbReference type="Pfam" id="PF00005"/>
    </source>
</evidence>
<dbReference type="SUPFAM" id="SSF52540">
    <property type="entry name" value="P-loop containing nucleoside triphosphate hydrolases"/>
    <property type="match status" value="1"/>
</dbReference>
<dbReference type="InterPro" id="IPR039421">
    <property type="entry name" value="Type_1_exporter"/>
</dbReference>
<name>A0ABT1ELH0_9FIRM</name>
<organism evidence="2 3">
    <name type="scientific">Ohessyouella blattaphilus</name>
    <dbReference type="NCBI Taxonomy" id="2949333"/>
    <lineage>
        <taxon>Bacteria</taxon>
        <taxon>Bacillati</taxon>
        <taxon>Bacillota</taxon>
        <taxon>Clostridia</taxon>
        <taxon>Lachnospirales</taxon>
        <taxon>Lachnospiraceae</taxon>
        <taxon>Ohessyouella</taxon>
    </lineage>
</organism>
<evidence type="ECO:0000313" key="3">
    <source>
        <dbReference type="Proteomes" id="UP001523565"/>
    </source>
</evidence>
<dbReference type="InterPro" id="IPR027417">
    <property type="entry name" value="P-loop_NTPase"/>
</dbReference>
<protein>
    <submittedName>
        <fullName evidence="2">ABC transporter ATP-binding protein/permease</fullName>
    </submittedName>
</protein>
<comment type="caution">
    <text evidence="2">The sequence shown here is derived from an EMBL/GenBank/DDBJ whole genome shotgun (WGS) entry which is preliminary data.</text>
</comment>
<dbReference type="GO" id="GO:0005524">
    <property type="term" value="F:ATP binding"/>
    <property type="evidence" value="ECO:0007669"/>
    <property type="project" value="UniProtKB-KW"/>
</dbReference>
<dbReference type="PANTHER" id="PTHR43394:SF1">
    <property type="entry name" value="ATP-BINDING CASSETTE SUB-FAMILY B MEMBER 10, MITOCHONDRIAL"/>
    <property type="match status" value="1"/>
</dbReference>
<evidence type="ECO:0000313" key="2">
    <source>
        <dbReference type="EMBL" id="MCP1111548.1"/>
    </source>
</evidence>
<dbReference type="InterPro" id="IPR003439">
    <property type="entry name" value="ABC_transporter-like_ATP-bd"/>
</dbReference>
<dbReference type="Pfam" id="PF00005">
    <property type="entry name" value="ABC_tran"/>
    <property type="match status" value="1"/>
</dbReference>
<proteinExistence type="predicted"/>
<dbReference type="EMBL" id="JAMZFV010000047">
    <property type="protein sequence ID" value="MCP1111548.1"/>
    <property type="molecule type" value="Genomic_DNA"/>
</dbReference>
<feature type="domain" description="ABC transporter" evidence="1">
    <location>
        <begin position="16"/>
        <end position="47"/>
    </location>
</feature>
<sequence>MTEKGLDAKLGFWFDDGHQISIGEWQRLAIARALIRDADMYVFDEPNASLDMKSEKQIIESFIKNTKEKMSIVITHRPNAMHQSANEILVLENGEIIDRGTYSELIKRKGVYNTLYK</sequence>
<keyword evidence="3" id="KW-1185">Reference proteome</keyword>
<dbReference type="PANTHER" id="PTHR43394">
    <property type="entry name" value="ATP-DEPENDENT PERMEASE MDL1, MITOCHONDRIAL"/>
    <property type="match status" value="1"/>
</dbReference>
<dbReference type="Proteomes" id="UP001523565">
    <property type="component" value="Unassembled WGS sequence"/>
</dbReference>